<dbReference type="STRING" id="1073089.A0A1L9R874"/>
<feature type="transmembrane region" description="Helical" evidence="6">
    <location>
        <begin position="77"/>
        <end position="95"/>
    </location>
</feature>
<dbReference type="Gene3D" id="1.20.1250.20">
    <property type="entry name" value="MFS general substrate transporter like domains"/>
    <property type="match status" value="1"/>
</dbReference>
<feature type="transmembrane region" description="Helical" evidence="6">
    <location>
        <begin position="195"/>
        <end position="219"/>
    </location>
</feature>
<feature type="transmembrane region" description="Helical" evidence="6">
    <location>
        <begin position="378"/>
        <end position="398"/>
    </location>
</feature>
<evidence type="ECO:0000256" key="4">
    <source>
        <dbReference type="ARBA" id="ARBA00022989"/>
    </source>
</evidence>
<dbReference type="OrthoDB" id="5141738at2759"/>
<feature type="transmembrane region" description="Helical" evidence="6">
    <location>
        <begin position="305"/>
        <end position="327"/>
    </location>
</feature>
<protein>
    <recommendedName>
        <fullName evidence="7">Major facilitator superfamily (MFS) profile domain-containing protein</fullName>
    </recommendedName>
</protein>
<dbReference type="GO" id="GO:0005886">
    <property type="term" value="C:plasma membrane"/>
    <property type="evidence" value="ECO:0007669"/>
    <property type="project" value="UniProtKB-SubCell"/>
</dbReference>
<feature type="domain" description="Major facilitator superfamily (MFS) profile" evidence="7">
    <location>
        <begin position="40"/>
        <end position="464"/>
    </location>
</feature>
<feature type="transmembrane region" description="Helical" evidence="6">
    <location>
        <begin position="165"/>
        <end position="189"/>
    </location>
</feature>
<name>A0A1L9R874_ASPWE</name>
<dbReference type="FunFam" id="1.20.1250.20:FF:000082">
    <property type="entry name" value="MFS multidrug transporter, putative"/>
    <property type="match status" value="1"/>
</dbReference>
<gene>
    <name evidence="8" type="ORF">ASPWEDRAFT_62386</name>
</gene>
<keyword evidence="9" id="KW-1185">Reference proteome</keyword>
<feature type="transmembrane region" description="Helical" evidence="6">
    <location>
        <begin position="132"/>
        <end position="153"/>
    </location>
</feature>
<feature type="transmembrane region" description="Helical" evidence="6">
    <location>
        <begin position="107"/>
        <end position="126"/>
    </location>
</feature>
<dbReference type="GO" id="GO:0022857">
    <property type="term" value="F:transmembrane transporter activity"/>
    <property type="evidence" value="ECO:0007669"/>
    <property type="project" value="InterPro"/>
</dbReference>
<sequence length="476" mass="52205">MSSDTLKDGLPSSRVQEMASFPSDDPQNPVNFSKVRKWHIVIAGIVFCFNSAMGSSLPSGASSEISEYFNVESDTKLVLLNSLYLIGYAVGPLIFGPMSEYLGRRPVLIGSYIGYTMFTMACALAPSYSSLLGFRLLCGLNAATPNAVLGGLYSDIYDHPKERGIAMSLFMFVTPFGPELSPMISGFIATVSWQWTFWVGLITAGVGLPLVLLLPETYAPVLIQKRQRKVQGLDQDKGTSSPNKPSLSAIGLIFTRPFVMTIREPLVLFTSLYLALIYSVFYLFFQAYPIVFQDLYGMTPGVAGLAFIPMMVGSSLGLVMFFLYSSFHEKAVNANHTWAKQEEYRRLPLGCVGAPGIVIALFWLGWSSSKSIHPIMPMMSGLFFGAGYLLIFIAMLNYLTDAYKQNSASAQAAASTIRSITAVCLPLATRPMYNALGIPWASSLLGFCALGMAVIPFIFMKYGYWLRKKSAYCQTS</sequence>
<dbReference type="PANTHER" id="PTHR23502:SF74">
    <property type="entry name" value="MAJOR FACILITATOR SUPERFAMILY (MFS) PROFILE DOMAIN-CONTAINING PROTEIN"/>
    <property type="match status" value="1"/>
</dbReference>
<dbReference type="RefSeq" id="XP_040684760.1">
    <property type="nucleotide sequence ID" value="XM_040838647.1"/>
</dbReference>
<dbReference type="Proteomes" id="UP000184383">
    <property type="component" value="Unassembled WGS sequence"/>
</dbReference>
<dbReference type="SUPFAM" id="SSF103473">
    <property type="entry name" value="MFS general substrate transporter"/>
    <property type="match status" value="1"/>
</dbReference>
<evidence type="ECO:0000259" key="7">
    <source>
        <dbReference type="PROSITE" id="PS50850"/>
    </source>
</evidence>
<comment type="similarity">
    <text evidence="2">Belongs to the major facilitator superfamily.</text>
</comment>
<organism evidence="8 9">
    <name type="scientific">Aspergillus wentii DTO 134E9</name>
    <dbReference type="NCBI Taxonomy" id="1073089"/>
    <lineage>
        <taxon>Eukaryota</taxon>
        <taxon>Fungi</taxon>
        <taxon>Dikarya</taxon>
        <taxon>Ascomycota</taxon>
        <taxon>Pezizomycotina</taxon>
        <taxon>Eurotiomycetes</taxon>
        <taxon>Eurotiomycetidae</taxon>
        <taxon>Eurotiales</taxon>
        <taxon>Aspergillaceae</taxon>
        <taxon>Aspergillus</taxon>
        <taxon>Aspergillus subgen. Cremei</taxon>
    </lineage>
</organism>
<keyword evidence="4 6" id="KW-1133">Transmembrane helix</keyword>
<dbReference type="InterPro" id="IPR020846">
    <property type="entry name" value="MFS_dom"/>
</dbReference>
<dbReference type="VEuPathDB" id="FungiDB:ASPWEDRAFT_62386"/>
<dbReference type="PANTHER" id="PTHR23502">
    <property type="entry name" value="MAJOR FACILITATOR SUPERFAMILY"/>
    <property type="match status" value="1"/>
</dbReference>
<evidence type="ECO:0000256" key="3">
    <source>
        <dbReference type="ARBA" id="ARBA00022692"/>
    </source>
</evidence>
<feature type="transmembrane region" description="Helical" evidence="6">
    <location>
        <begin position="440"/>
        <end position="459"/>
    </location>
</feature>
<dbReference type="InterPro" id="IPR036259">
    <property type="entry name" value="MFS_trans_sf"/>
</dbReference>
<evidence type="ECO:0000313" key="9">
    <source>
        <dbReference type="Proteomes" id="UP000184383"/>
    </source>
</evidence>
<evidence type="ECO:0000256" key="2">
    <source>
        <dbReference type="ARBA" id="ARBA00008335"/>
    </source>
</evidence>
<dbReference type="GeneID" id="63754495"/>
<evidence type="ECO:0000256" key="1">
    <source>
        <dbReference type="ARBA" id="ARBA00004651"/>
    </source>
</evidence>
<dbReference type="PROSITE" id="PS50850">
    <property type="entry name" value="MFS"/>
    <property type="match status" value="1"/>
</dbReference>
<dbReference type="CDD" id="cd17323">
    <property type="entry name" value="MFS_Tpo1_MDR_like"/>
    <property type="match status" value="1"/>
</dbReference>
<comment type="subcellular location">
    <subcellularLocation>
        <location evidence="1">Cell membrane</location>
        <topology evidence="1">Multi-pass membrane protein</topology>
    </subcellularLocation>
</comment>
<evidence type="ECO:0000256" key="6">
    <source>
        <dbReference type="SAM" id="Phobius"/>
    </source>
</evidence>
<evidence type="ECO:0000256" key="5">
    <source>
        <dbReference type="ARBA" id="ARBA00023136"/>
    </source>
</evidence>
<dbReference type="Pfam" id="PF07690">
    <property type="entry name" value="MFS_1"/>
    <property type="match status" value="1"/>
</dbReference>
<proteinExistence type="inferred from homology"/>
<evidence type="ECO:0000313" key="8">
    <source>
        <dbReference type="EMBL" id="OJJ31083.1"/>
    </source>
</evidence>
<feature type="transmembrane region" description="Helical" evidence="6">
    <location>
        <begin position="266"/>
        <end position="285"/>
    </location>
</feature>
<dbReference type="InterPro" id="IPR011701">
    <property type="entry name" value="MFS"/>
</dbReference>
<reference evidence="9" key="1">
    <citation type="journal article" date="2017" name="Genome Biol.">
        <title>Comparative genomics reveals high biological diversity and specific adaptations in the industrially and medically important fungal genus Aspergillus.</title>
        <authorList>
            <person name="de Vries R.P."/>
            <person name="Riley R."/>
            <person name="Wiebenga A."/>
            <person name="Aguilar-Osorio G."/>
            <person name="Amillis S."/>
            <person name="Uchima C.A."/>
            <person name="Anderluh G."/>
            <person name="Asadollahi M."/>
            <person name="Askin M."/>
            <person name="Barry K."/>
            <person name="Battaglia E."/>
            <person name="Bayram O."/>
            <person name="Benocci T."/>
            <person name="Braus-Stromeyer S.A."/>
            <person name="Caldana C."/>
            <person name="Canovas D."/>
            <person name="Cerqueira G.C."/>
            <person name="Chen F."/>
            <person name="Chen W."/>
            <person name="Choi C."/>
            <person name="Clum A."/>
            <person name="Dos Santos R.A."/>
            <person name="Damasio A.R."/>
            <person name="Diallinas G."/>
            <person name="Emri T."/>
            <person name="Fekete E."/>
            <person name="Flipphi M."/>
            <person name="Freyberg S."/>
            <person name="Gallo A."/>
            <person name="Gournas C."/>
            <person name="Habgood R."/>
            <person name="Hainaut M."/>
            <person name="Harispe M.L."/>
            <person name="Henrissat B."/>
            <person name="Hilden K.S."/>
            <person name="Hope R."/>
            <person name="Hossain A."/>
            <person name="Karabika E."/>
            <person name="Karaffa L."/>
            <person name="Karanyi Z."/>
            <person name="Krasevec N."/>
            <person name="Kuo A."/>
            <person name="Kusch H."/>
            <person name="LaButti K."/>
            <person name="Lagendijk E.L."/>
            <person name="Lapidus A."/>
            <person name="Levasseur A."/>
            <person name="Lindquist E."/>
            <person name="Lipzen A."/>
            <person name="Logrieco A.F."/>
            <person name="MacCabe A."/>
            <person name="Maekelae M.R."/>
            <person name="Malavazi I."/>
            <person name="Melin P."/>
            <person name="Meyer V."/>
            <person name="Mielnichuk N."/>
            <person name="Miskei M."/>
            <person name="Molnar A.P."/>
            <person name="Mule G."/>
            <person name="Ngan C.Y."/>
            <person name="Orejas M."/>
            <person name="Orosz E."/>
            <person name="Ouedraogo J.P."/>
            <person name="Overkamp K.M."/>
            <person name="Park H.-S."/>
            <person name="Perrone G."/>
            <person name="Piumi F."/>
            <person name="Punt P.J."/>
            <person name="Ram A.F."/>
            <person name="Ramon A."/>
            <person name="Rauscher S."/>
            <person name="Record E."/>
            <person name="Riano-Pachon D.M."/>
            <person name="Robert V."/>
            <person name="Roehrig J."/>
            <person name="Ruller R."/>
            <person name="Salamov A."/>
            <person name="Salih N.S."/>
            <person name="Samson R.A."/>
            <person name="Sandor E."/>
            <person name="Sanguinetti M."/>
            <person name="Schuetze T."/>
            <person name="Sepcic K."/>
            <person name="Shelest E."/>
            <person name="Sherlock G."/>
            <person name="Sophianopoulou V."/>
            <person name="Squina F.M."/>
            <person name="Sun H."/>
            <person name="Susca A."/>
            <person name="Todd R.B."/>
            <person name="Tsang A."/>
            <person name="Unkles S.E."/>
            <person name="van de Wiele N."/>
            <person name="van Rossen-Uffink D."/>
            <person name="Oliveira J.V."/>
            <person name="Vesth T.C."/>
            <person name="Visser J."/>
            <person name="Yu J.-H."/>
            <person name="Zhou M."/>
            <person name="Andersen M.R."/>
            <person name="Archer D.B."/>
            <person name="Baker S.E."/>
            <person name="Benoit I."/>
            <person name="Brakhage A.A."/>
            <person name="Braus G.H."/>
            <person name="Fischer R."/>
            <person name="Frisvad J.C."/>
            <person name="Goldman G.H."/>
            <person name="Houbraken J."/>
            <person name="Oakley B."/>
            <person name="Pocsi I."/>
            <person name="Scazzocchio C."/>
            <person name="Seiboth B."/>
            <person name="vanKuyk P.A."/>
            <person name="Wortman J."/>
            <person name="Dyer P.S."/>
            <person name="Grigoriev I.V."/>
        </authorList>
    </citation>
    <scope>NUCLEOTIDE SEQUENCE [LARGE SCALE GENOMIC DNA]</scope>
    <source>
        <strain evidence="9">DTO 134E9</strain>
    </source>
</reference>
<dbReference type="AlphaFoldDB" id="A0A1L9R874"/>
<keyword evidence="5 6" id="KW-0472">Membrane</keyword>
<dbReference type="EMBL" id="KV878216">
    <property type="protein sequence ID" value="OJJ31083.1"/>
    <property type="molecule type" value="Genomic_DNA"/>
</dbReference>
<keyword evidence="3 6" id="KW-0812">Transmembrane</keyword>
<feature type="transmembrane region" description="Helical" evidence="6">
    <location>
        <begin position="347"/>
        <end position="366"/>
    </location>
</feature>
<feature type="transmembrane region" description="Helical" evidence="6">
    <location>
        <begin position="38"/>
        <end position="57"/>
    </location>
</feature>
<accession>A0A1L9R874</accession>